<dbReference type="SUPFAM" id="SSF103506">
    <property type="entry name" value="Mitochondrial carrier"/>
    <property type="match status" value="1"/>
</dbReference>
<keyword evidence="7" id="KW-1133">Transmembrane helix</keyword>
<dbReference type="EMBL" id="RIBY02001601">
    <property type="protein sequence ID" value="KAH9828392.1"/>
    <property type="molecule type" value="Genomic_DNA"/>
</dbReference>
<reference evidence="12 13" key="1">
    <citation type="journal article" date="2018" name="IMA Fungus">
        <title>IMA Genome-F 10: Nine draft genome sequences of Claviceps purpurea s.lat., including C. arundinis, C. humidiphila, and C. cf. spartinae, pseudomolecules for the pitch canker pathogen Fusarium circinatum, draft genome of Davidsoniella eucalypti, Grosmannia galeiformis, Quambalaria eucalypti, and Teratosphaeria destructans.</title>
        <authorList>
            <person name="Wingfield B.D."/>
            <person name="Liu M."/>
            <person name="Nguyen H.D."/>
            <person name="Lane F.A."/>
            <person name="Morgan S.W."/>
            <person name="De Vos L."/>
            <person name="Wilken P.M."/>
            <person name="Duong T.A."/>
            <person name="Aylward J."/>
            <person name="Coetzee M.P."/>
            <person name="Dadej K."/>
            <person name="De Beer Z.W."/>
            <person name="Findlay W."/>
            <person name="Havenga M."/>
            <person name="Kolarik M."/>
            <person name="Menzies J.G."/>
            <person name="Naidoo K."/>
            <person name="Pochopski O."/>
            <person name="Shoukouhi P."/>
            <person name="Santana Q.C."/>
            <person name="Seifert K.A."/>
            <person name="Soal N."/>
            <person name="Steenkamp E.T."/>
            <person name="Tatham C.T."/>
            <person name="van der Nest M.A."/>
            <person name="Wingfield M.J."/>
        </authorList>
    </citation>
    <scope>NUCLEOTIDE SEQUENCE [LARGE SCALE GENOMIC DNA]</scope>
    <source>
        <strain evidence="12">CMW44962</strain>
    </source>
</reference>
<dbReference type="GO" id="GO:1990575">
    <property type="term" value="P:mitochondrial L-ornithine transmembrane transport"/>
    <property type="evidence" value="ECO:0007669"/>
    <property type="project" value="TreeGrafter"/>
</dbReference>
<evidence type="ECO:0000256" key="9">
    <source>
        <dbReference type="ARBA" id="ARBA00023136"/>
    </source>
</evidence>
<comment type="caution">
    <text evidence="12">The sequence shown here is derived from an EMBL/GenBank/DDBJ whole genome shotgun (WGS) entry which is preliminary data.</text>
</comment>
<keyword evidence="5" id="KW-0677">Repeat</keyword>
<dbReference type="OrthoDB" id="2139348at2759"/>
<evidence type="ECO:0000256" key="5">
    <source>
        <dbReference type="ARBA" id="ARBA00022737"/>
    </source>
</evidence>
<dbReference type="Pfam" id="PF00153">
    <property type="entry name" value="Mito_carr"/>
    <property type="match status" value="3"/>
</dbReference>
<dbReference type="Proteomes" id="UP001138500">
    <property type="component" value="Unassembled WGS sequence"/>
</dbReference>
<feature type="repeat" description="Solcar" evidence="10">
    <location>
        <begin position="28"/>
        <end position="117"/>
    </location>
</feature>
<accession>A0A9W7STM5</accession>
<dbReference type="Gene3D" id="1.50.40.10">
    <property type="entry name" value="Mitochondrial carrier domain"/>
    <property type="match status" value="1"/>
</dbReference>
<keyword evidence="9 10" id="KW-0472">Membrane</keyword>
<dbReference type="GO" id="GO:0031966">
    <property type="term" value="C:mitochondrial membrane"/>
    <property type="evidence" value="ECO:0007669"/>
    <property type="project" value="UniProtKB-SubCell"/>
</dbReference>
<keyword evidence="3 11" id="KW-0813">Transport</keyword>
<dbReference type="PANTHER" id="PTHR45624:SF31">
    <property type="entry name" value="MITOCHONDRIAL ORNITHINE TRANSPORTER 1"/>
    <property type="match status" value="1"/>
</dbReference>
<evidence type="ECO:0000313" key="13">
    <source>
        <dbReference type="Proteomes" id="UP001138500"/>
    </source>
</evidence>
<dbReference type="InterPro" id="IPR018108">
    <property type="entry name" value="MCP_transmembrane"/>
</dbReference>
<dbReference type="FunFam" id="1.50.40.10:FF:000109">
    <property type="entry name" value="Ornithine carrier protein AmcA/Ort1"/>
    <property type="match status" value="1"/>
</dbReference>
<comment type="similarity">
    <text evidence="2 11">Belongs to the mitochondrial carrier (TC 2.A.29) family.</text>
</comment>
<gene>
    <name evidence="12" type="ORF">Tdes44962_MAKER09343</name>
</gene>
<evidence type="ECO:0000256" key="2">
    <source>
        <dbReference type="ARBA" id="ARBA00006375"/>
    </source>
</evidence>
<evidence type="ECO:0000256" key="3">
    <source>
        <dbReference type="ARBA" id="ARBA00022448"/>
    </source>
</evidence>
<evidence type="ECO:0000256" key="6">
    <source>
        <dbReference type="ARBA" id="ARBA00022792"/>
    </source>
</evidence>
<feature type="repeat" description="Solcar" evidence="10">
    <location>
        <begin position="131"/>
        <end position="230"/>
    </location>
</feature>
<feature type="repeat" description="Solcar" evidence="10">
    <location>
        <begin position="248"/>
        <end position="334"/>
    </location>
</feature>
<protein>
    <submittedName>
        <fullName evidence="12">Mitochondrial ornithine carrier protein AmcA/Ort1</fullName>
    </submittedName>
</protein>
<evidence type="ECO:0000256" key="8">
    <source>
        <dbReference type="ARBA" id="ARBA00023128"/>
    </source>
</evidence>
<evidence type="ECO:0000256" key="7">
    <source>
        <dbReference type="ARBA" id="ARBA00022989"/>
    </source>
</evidence>
<keyword evidence="13" id="KW-1185">Reference proteome</keyword>
<evidence type="ECO:0000256" key="10">
    <source>
        <dbReference type="PROSITE-ProRule" id="PRU00282"/>
    </source>
</evidence>
<comment type="subcellular location">
    <subcellularLocation>
        <location evidence="1">Mitochondrion membrane</location>
        <topology evidence="1">Multi-pass membrane protein</topology>
    </subcellularLocation>
</comment>
<evidence type="ECO:0000256" key="11">
    <source>
        <dbReference type="RuleBase" id="RU000488"/>
    </source>
</evidence>
<sequence>MDTKTQSTLTAPIMASDPTTQVTKQATNEAVREIAYGSFAGAVGKIVEYPFDTVKVRLQSQPDTHPPIYTGPLDCFMKSVQKDGFRVGLYRGVSAPMVGAAAETASLFVSYSAAQTLLRNSIVDVKEGEEMPLPALITAGAMSGGITSLILTPIELVKCRMQVPIHSNLDSNLRPGHAASSASNSPVQIINEVFRREGLRGFWRGQLGTFFRETGGSACWFGGYEATTVACKRRLALLEKKAVEDIKLPISQQMLSGAVAGVAYNSLFFPADTIKSKMQTGDFTAVKQTFAQTGREIWRAHGLKGFYRGCGITCARSAPSSALIFTIFENLKTTFG</sequence>
<keyword evidence="4 10" id="KW-0812">Transmembrane</keyword>
<reference evidence="12 13" key="2">
    <citation type="journal article" date="2021" name="Curr. Genet.">
        <title>Genetic response to nitrogen starvation in the aggressive Eucalyptus foliar pathogen Teratosphaeria destructans.</title>
        <authorList>
            <person name="Havenga M."/>
            <person name="Wingfield B.D."/>
            <person name="Wingfield M.J."/>
            <person name="Dreyer L.L."/>
            <person name="Roets F."/>
            <person name="Aylward J."/>
        </authorList>
    </citation>
    <scope>NUCLEOTIDE SEQUENCE [LARGE SCALE GENOMIC DNA]</scope>
    <source>
        <strain evidence="12">CMW44962</strain>
    </source>
</reference>
<evidence type="ECO:0000256" key="4">
    <source>
        <dbReference type="ARBA" id="ARBA00022692"/>
    </source>
</evidence>
<evidence type="ECO:0000256" key="1">
    <source>
        <dbReference type="ARBA" id="ARBA00004225"/>
    </source>
</evidence>
<name>A0A9W7STM5_9PEZI</name>
<dbReference type="InterPro" id="IPR023395">
    <property type="entry name" value="MCP_dom_sf"/>
</dbReference>
<dbReference type="GO" id="GO:0000064">
    <property type="term" value="F:L-ornithine transmembrane transporter activity"/>
    <property type="evidence" value="ECO:0007669"/>
    <property type="project" value="TreeGrafter"/>
</dbReference>
<organism evidence="12 13">
    <name type="scientific">Teratosphaeria destructans</name>
    <dbReference type="NCBI Taxonomy" id="418781"/>
    <lineage>
        <taxon>Eukaryota</taxon>
        <taxon>Fungi</taxon>
        <taxon>Dikarya</taxon>
        <taxon>Ascomycota</taxon>
        <taxon>Pezizomycotina</taxon>
        <taxon>Dothideomycetes</taxon>
        <taxon>Dothideomycetidae</taxon>
        <taxon>Mycosphaerellales</taxon>
        <taxon>Teratosphaeriaceae</taxon>
        <taxon>Teratosphaeria</taxon>
    </lineage>
</organism>
<dbReference type="InterPro" id="IPR050567">
    <property type="entry name" value="Mitochondrial_Carrier"/>
</dbReference>
<keyword evidence="6" id="KW-0999">Mitochondrion inner membrane</keyword>
<evidence type="ECO:0000313" key="12">
    <source>
        <dbReference type="EMBL" id="KAH9828392.1"/>
    </source>
</evidence>
<dbReference type="PROSITE" id="PS50920">
    <property type="entry name" value="SOLCAR"/>
    <property type="match status" value="3"/>
</dbReference>
<keyword evidence="8" id="KW-0496">Mitochondrion</keyword>
<proteinExistence type="inferred from homology"/>
<dbReference type="PANTHER" id="PTHR45624">
    <property type="entry name" value="MITOCHONDRIAL BASIC AMINO ACIDS TRANSPORTER-RELATED"/>
    <property type="match status" value="1"/>
</dbReference>
<dbReference type="AlphaFoldDB" id="A0A9W7STM5"/>